<dbReference type="InterPro" id="IPR012657">
    <property type="entry name" value="23S_rRNA-intervening_sequence"/>
</dbReference>
<accession>A0ABW5JKZ7</accession>
<dbReference type="NCBIfam" id="TIGR02436">
    <property type="entry name" value="four helix bundle protein"/>
    <property type="match status" value="1"/>
</dbReference>
<organism evidence="1 2">
    <name type="scientific">Gracilimonas halophila</name>
    <dbReference type="NCBI Taxonomy" id="1834464"/>
    <lineage>
        <taxon>Bacteria</taxon>
        <taxon>Pseudomonadati</taxon>
        <taxon>Balneolota</taxon>
        <taxon>Balneolia</taxon>
        <taxon>Balneolales</taxon>
        <taxon>Balneolaceae</taxon>
        <taxon>Gracilimonas</taxon>
    </lineage>
</organism>
<name>A0ABW5JKZ7_9BACT</name>
<protein>
    <submittedName>
        <fullName evidence="1">Four helix bundle protein</fullName>
    </submittedName>
</protein>
<dbReference type="Gene3D" id="1.20.1440.60">
    <property type="entry name" value="23S rRNA-intervening sequence"/>
    <property type="match status" value="1"/>
</dbReference>
<gene>
    <name evidence="1" type="ORF">ACFSVN_13435</name>
</gene>
<dbReference type="RefSeq" id="WP_390303773.1">
    <property type="nucleotide sequence ID" value="NZ_JBHULI010000025.1"/>
</dbReference>
<reference evidence="2" key="1">
    <citation type="journal article" date="2019" name="Int. J. Syst. Evol. Microbiol.">
        <title>The Global Catalogue of Microorganisms (GCM) 10K type strain sequencing project: providing services to taxonomists for standard genome sequencing and annotation.</title>
        <authorList>
            <consortium name="The Broad Institute Genomics Platform"/>
            <consortium name="The Broad Institute Genome Sequencing Center for Infectious Disease"/>
            <person name="Wu L."/>
            <person name="Ma J."/>
        </authorList>
    </citation>
    <scope>NUCLEOTIDE SEQUENCE [LARGE SCALE GENOMIC DNA]</scope>
    <source>
        <strain evidence="2">KCTC 52042</strain>
    </source>
</reference>
<dbReference type="PANTHER" id="PTHR38471">
    <property type="entry name" value="FOUR HELIX BUNDLE PROTEIN"/>
    <property type="match status" value="1"/>
</dbReference>
<dbReference type="EMBL" id="JBHULI010000025">
    <property type="protein sequence ID" value="MFD2533451.1"/>
    <property type="molecule type" value="Genomic_DNA"/>
</dbReference>
<evidence type="ECO:0000313" key="1">
    <source>
        <dbReference type="EMBL" id="MFD2533451.1"/>
    </source>
</evidence>
<dbReference type="SUPFAM" id="SSF158446">
    <property type="entry name" value="IVS-encoded protein-like"/>
    <property type="match status" value="1"/>
</dbReference>
<dbReference type="PIRSF" id="PIRSF035652">
    <property type="entry name" value="CHP02436"/>
    <property type="match status" value="1"/>
</dbReference>
<dbReference type="Pfam" id="PF05635">
    <property type="entry name" value="23S_rRNA_IVP"/>
    <property type="match status" value="1"/>
</dbReference>
<dbReference type="Proteomes" id="UP001597460">
    <property type="component" value="Unassembled WGS sequence"/>
</dbReference>
<comment type="caution">
    <text evidence="1">The sequence shown here is derived from an EMBL/GenBank/DDBJ whole genome shotgun (WGS) entry which is preliminary data.</text>
</comment>
<sequence length="120" mass="13576">MNKADLEEQLIKFSVLIIKILEDIPSNKAGNHLSGQLVRSGTSPALNYGEARSAESLKDFIHKLQVILKELRESYVCLKIIQYSNLYTSEKHLLNGLSECNELISIFVKSVQTSRKKLQN</sequence>
<evidence type="ECO:0000313" key="2">
    <source>
        <dbReference type="Proteomes" id="UP001597460"/>
    </source>
</evidence>
<proteinExistence type="predicted"/>
<dbReference type="InterPro" id="IPR036583">
    <property type="entry name" value="23S_rRNA_IVS_sf"/>
</dbReference>
<keyword evidence="2" id="KW-1185">Reference proteome</keyword>
<dbReference type="PANTHER" id="PTHR38471:SF2">
    <property type="entry name" value="FOUR HELIX BUNDLE PROTEIN"/>
    <property type="match status" value="1"/>
</dbReference>